<dbReference type="Pfam" id="PF03975">
    <property type="entry name" value="CheD"/>
    <property type="match status" value="1"/>
</dbReference>
<dbReference type="AlphaFoldDB" id="A0A917WUV5"/>
<reference evidence="4" key="1">
    <citation type="journal article" date="2014" name="Int. J. Syst. Evol. Microbiol.">
        <title>Complete genome sequence of Corynebacterium casei LMG S-19264T (=DSM 44701T), isolated from a smear-ripened cheese.</title>
        <authorList>
            <consortium name="US DOE Joint Genome Institute (JGI-PGF)"/>
            <person name="Walter F."/>
            <person name="Albersmeier A."/>
            <person name="Kalinowski J."/>
            <person name="Ruckert C."/>
        </authorList>
    </citation>
    <scope>NUCLEOTIDE SEQUENCE</scope>
    <source>
        <strain evidence="4">JCM 19831</strain>
    </source>
</reference>
<evidence type="ECO:0000256" key="3">
    <source>
        <dbReference type="HAMAP-Rule" id="MF_01440"/>
    </source>
</evidence>
<dbReference type="Proteomes" id="UP000642070">
    <property type="component" value="Unassembled WGS sequence"/>
</dbReference>
<evidence type="ECO:0000313" key="5">
    <source>
        <dbReference type="Proteomes" id="UP000642070"/>
    </source>
</evidence>
<keyword evidence="2 3" id="KW-0378">Hydrolase</keyword>
<evidence type="ECO:0000256" key="1">
    <source>
        <dbReference type="ARBA" id="ARBA00022500"/>
    </source>
</evidence>
<sequence length="154" mass="16234">MADVFLYPGGFHFAGAGTRIATLLGSCVAVTLWHPGRRVGGMCHYMLPGRGGGFDGRYAGDAFALFMGELARTGTEPAQYHAKLFGGGAQLFTDRAAAVGPANVEAGLRLLDGHGFAVVARHLGGTGVRRLRFDLATGDVWLQHTERADMDAVS</sequence>
<organism evidence="4 5">
    <name type="scientific">Dactylosporangium sucinum</name>
    <dbReference type="NCBI Taxonomy" id="1424081"/>
    <lineage>
        <taxon>Bacteria</taxon>
        <taxon>Bacillati</taxon>
        <taxon>Actinomycetota</taxon>
        <taxon>Actinomycetes</taxon>
        <taxon>Micromonosporales</taxon>
        <taxon>Micromonosporaceae</taxon>
        <taxon>Dactylosporangium</taxon>
    </lineage>
</organism>
<dbReference type="EC" id="3.5.1.44" evidence="3"/>
<gene>
    <name evidence="3 4" type="primary">cheD</name>
    <name evidence="4" type="ORF">GCM10007977_035190</name>
</gene>
<proteinExistence type="inferred from homology"/>
<comment type="caution">
    <text evidence="4">The sequence shown here is derived from an EMBL/GenBank/DDBJ whole genome shotgun (WGS) entry which is preliminary data.</text>
</comment>
<dbReference type="PANTHER" id="PTHR35147">
    <property type="entry name" value="CHEMORECEPTOR GLUTAMINE DEAMIDASE CHED-RELATED"/>
    <property type="match status" value="1"/>
</dbReference>
<reference evidence="4" key="2">
    <citation type="submission" date="2020-09" db="EMBL/GenBank/DDBJ databases">
        <authorList>
            <person name="Sun Q."/>
            <person name="Ohkuma M."/>
        </authorList>
    </citation>
    <scope>NUCLEOTIDE SEQUENCE</scope>
    <source>
        <strain evidence="4">JCM 19831</strain>
    </source>
</reference>
<keyword evidence="5" id="KW-1185">Reference proteome</keyword>
<dbReference type="GO" id="GO:0006935">
    <property type="term" value="P:chemotaxis"/>
    <property type="evidence" value="ECO:0007669"/>
    <property type="project" value="UniProtKB-UniRule"/>
</dbReference>
<dbReference type="PANTHER" id="PTHR35147:SF3">
    <property type="entry name" value="CHEMORECEPTOR GLUTAMINE DEAMIDASE CHED 1-RELATED"/>
    <property type="match status" value="1"/>
</dbReference>
<comment type="catalytic activity">
    <reaction evidence="3">
        <text>L-glutaminyl-[protein] + H2O = L-glutamyl-[protein] + NH4(+)</text>
        <dbReference type="Rhea" id="RHEA:16441"/>
        <dbReference type="Rhea" id="RHEA-COMP:10207"/>
        <dbReference type="Rhea" id="RHEA-COMP:10208"/>
        <dbReference type="ChEBI" id="CHEBI:15377"/>
        <dbReference type="ChEBI" id="CHEBI:28938"/>
        <dbReference type="ChEBI" id="CHEBI:29973"/>
        <dbReference type="ChEBI" id="CHEBI:30011"/>
        <dbReference type="EC" id="3.5.1.44"/>
    </reaction>
</comment>
<evidence type="ECO:0000313" key="4">
    <source>
        <dbReference type="EMBL" id="GGM30856.1"/>
    </source>
</evidence>
<comment type="similarity">
    <text evidence="3">Belongs to the CheD family.</text>
</comment>
<dbReference type="InterPro" id="IPR005659">
    <property type="entry name" value="Chemorcpt_Glu_NH3ase_CheD"/>
</dbReference>
<dbReference type="InterPro" id="IPR011324">
    <property type="entry name" value="Cytotoxic_necrot_fac-like_cat"/>
</dbReference>
<protein>
    <recommendedName>
        <fullName evidence="3">Probable chemoreceptor glutamine deamidase CheD</fullName>
        <ecNumber evidence="3">3.5.1.44</ecNumber>
    </recommendedName>
</protein>
<dbReference type="Gene3D" id="3.30.1330.200">
    <property type="match status" value="1"/>
</dbReference>
<keyword evidence="1 3" id="KW-0145">Chemotaxis</keyword>
<dbReference type="HAMAP" id="MF_01440">
    <property type="entry name" value="CheD"/>
    <property type="match status" value="1"/>
</dbReference>
<dbReference type="InterPro" id="IPR038592">
    <property type="entry name" value="CheD-like_sf"/>
</dbReference>
<evidence type="ECO:0000256" key="2">
    <source>
        <dbReference type="ARBA" id="ARBA00022801"/>
    </source>
</evidence>
<dbReference type="RefSeq" id="WP_190250924.1">
    <property type="nucleotide sequence ID" value="NZ_BMPI01000015.1"/>
</dbReference>
<dbReference type="CDD" id="cd16352">
    <property type="entry name" value="CheD"/>
    <property type="match status" value="1"/>
</dbReference>
<dbReference type="SUPFAM" id="SSF64438">
    <property type="entry name" value="CNF1/YfiH-like putative cysteine hydrolases"/>
    <property type="match status" value="1"/>
</dbReference>
<accession>A0A917WUV5</accession>
<comment type="function">
    <text evidence="3">Probably deamidates glutamine residues to glutamate on methyl-accepting chemotaxis receptors (MCPs), playing an important role in chemotaxis.</text>
</comment>
<dbReference type="GO" id="GO:0050568">
    <property type="term" value="F:protein-glutamine glutaminase activity"/>
    <property type="evidence" value="ECO:0007669"/>
    <property type="project" value="UniProtKB-UniRule"/>
</dbReference>
<dbReference type="EMBL" id="BMPI01000015">
    <property type="protein sequence ID" value="GGM30856.1"/>
    <property type="molecule type" value="Genomic_DNA"/>
</dbReference>
<name>A0A917WUV5_9ACTN</name>